<dbReference type="GO" id="GO:0140359">
    <property type="term" value="F:ABC-type transporter activity"/>
    <property type="evidence" value="ECO:0007669"/>
    <property type="project" value="InterPro"/>
</dbReference>
<feature type="compositionally biased region" description="Basic and acidic residues" evidence="5">
    <location>
        <begin position="67"/>
        <end position="124"/>
    </location>
</feature>
<gene>
    <name evidence="8" type="primary">nmdL</name>
</gene>
<dbReference type="InterPro" id="IPR013525">
    <property type="entry name" value="ABC2_TM"/>
</dbReference>
<keyword evidence="2 6" id="KW-0812">Transmembrane</keyword>
<dbReference type="GO" id="GO:0016020">
    <property type="term" value="C:membrane"/>
    <property type="evidence" value="ECO:0007669"/>
    <property type="project" value="UniProtKB-SubCell"/>
</dbReference>
<sequence>MSTSARPPSSTGENAGGEAAEEKPATGATGSADRDGKGTSADRGADRKPVDTRTTNFRSSDFGIPDAKPDGNRAADPRATDPRAADPRATDPRATDPRAAEARATDPRAAEVRAAEDDGFEDTRTALVRAKPRAPLPAATDRNTPAVPPVKHEPKPHEARSHETRPQETRPEARPHPVAGRSQGPGQSQGPGRGQGQGPGPRPGADPPHGDIGDTLTLVIKPVPAPSASQAAQDAKAALNSIIAAAEARSPLAPPEPEPQPELDLPDGKRRGGRHRRRANRWRTFFFILWRDIFVTGREIGPFLGQVIVEPFFMLFVFGKVLGEIGMTQPGFQQVLLPGVVALNSFLVSLQNTALPLAIDFSWTKEIEDRLLSPLPTGMVAVEKALFGAIRGVIGALVMIPIGLLLLDGVSWPLSKMPETLGILSLGGLVGGAVGLTLGTLAPARHISIVFAMTLTPIMFTGATQFPWRSLDGVRWFQILCTFNPLTYVTEAMRGLLLPDAPGVPPSIPLWICACAIAASLLVFGFIGIRGFNRRAQD</sequence>
<feature type="region of interest" description="Disordered" evidence="5">
    <location>
        <begin position="1"/>
        <end position="215"/>
    </location>
</feature>
<reference evidence="8" key="1">
    <citation type="journal article" date="2017" name="Angew. Chem. Int. Ed. Engl.">
        <title>Characterization of Giant Modular PKSs Provides Insight into Genetic Mechanism for Structural Diversification of Aminopolyol Polyketides.</title>
        <authorList>
            <person name="Zhang L."/>
            <person name="Hashimoto T."/>
            <person name="Qin B."/>
            <person name="Hashimoto J."/>
            <person name="Kozone I."/>
            <person name="Kawahara I."/>
            <person name="Okada M."/>
            <person name="Awakawa T."/>
            <person name="Ito T."/>
            <person name="Asakawa Y."/>
            <person name="Ueki M."/>
            <person name="Takahashi S."/>
            <person name="Osada H."/>
            <person name="Wakimoto T."/>
            <person name="Ikeda H."/>
            <person name="Shin-ya K."/>
            <person name="Abe I."/>
        </authorList>
    </citation>
    <scope>NUCLEOTIDE SEQUENCE</scope>
    <source>
        <strain evidence="8">RK95-74</strain>
    </source>
</reference>
<keyword evidence="3 6" id="KW-1133">Transmembrane helix</keyword>
<accession>A0A1L7P0B3</accession>
<feature type="domain" description="ABC-2 type transporter transmembrane" evidence="7">
    <location>
        <begin position="287"/>
        <end position="497"/>
    </location>
</feature>
<feature type="transmembrane region" description="Helical" evidence="6">
    <location>
        <begin position="419"/>
        <end position="441"/>
    </location>
</feature>
<evidence type="ECO:0000313" key="8">
    <source>
        <dbReference type="EMBL" id="BAW35618.1"/>
    </source>
</evidence>
<organism evidence="8">
    <name type="scientific">Streptomyces sp. RK95-74</name>
    <dbReference type="NCBI Taxonomy" id="1934390"/>
    <lineage>
        <taxon>Bacteria</taxon>
        <taxon>Bacillati</taxon>
        <taxon>Actinomycetota</taxon>
        <taxon>Actinomycetes</taxon>
        <taxon>Kitasatosporales</taxon>
        <taxon>Streptomycetaceae</taxon>
        <taxon>Streptomyces</taxon>
    </lineage>
</organism>
<feature type="compositionally biased region" description="Gly residues" evidence="5">
    <location>
        <begin position="187"/>
        <end position="199"/>
    </location>
</feature>
<feature type="compositionally biased region" description="Polar residues" evidence="5">
    <location>
        <begin position="1"/>
        <end position="10"/>
    </location>
</feature>
<feature type="region of interest" description="Disordered" evidence="5">
    <location>
        <begin position="249"/>
        <end position="275"/>
    </location>
</feature>
<comment type="subcellular location">
    <subcellularLocation>
        <location evidence="1">Membrane</location>
        <topology evidence="1">Multi-pass membrane protein</topology>
    </subcellularLocation>
</comment>
<dbReference type="Pfam" id="PF01061">
    <property type="entry name" value="ABC2_membrane"/>
    <property type="match status" value="1"/>
</dbReference>
<evidence type="ECO:0000256" key="5">
    <source>
        <dbReference type="SAM" id="MobiDB-lite"/>
    </source>
</evidence>
<keyword evidence="4 6" id="KW-0472">Membrane</keyword>
<evidence type="ECO:0000256" key="4">
    <source>
        <dbReference type="ARBA" id="ARBA00023136"/>
    </source>
</evidence>
<feature type="transmembrane region" description="Helical" evidence="6">
    <location>
        <begin position="385"/>
        <end position="407"/>
    </location>
</feature>
<dbReference type="EMBL" id="LC208004">
    <property type="protein sequence ID" value="BAW35618.1"/>
    <property type="molecule type" value="Genomic_DNA"/>
</dbReference>
<evidence type="ECO:0000256" key="1">
    <source>
        <dbReference type="ARBA" id="ARBA00004141"/>
    </source>
</evidence>
<evidence type="ECO:0000256" key="6">
    <source>
        <dbReference type="SAM" id="Phobius"/>
    </source>
</evidence>
<dbReference type="InterPro" id="IPR051784">
    <property type="entry name" value="Nod_factor_ABC_transporter"/>
</dbReference>
<dbReference type="PANTHER" id="PTHR43229">
    <property type="entry name" value="NODULATION PROTEIN J"/>
    <property type="match status" value="1"/>
</dbReference>
<protein>
    <submittedName>
        <fullName evidence="8">Putative membrane protein</fullName>
    </submittedName>
</protein>
<evidence type="ECO:0000256" key="3">
    <source>
        <dbReference type="ARBA" id="ARBA00022989"/>
    </source>
</evidence>
<feature type="transmembrane region" description="Helical" evidence="6">
    <location>
        <begin position="508"/>
        <end position="529"/>
    </location>
</feature>
<feature type="transmembrane region" description="Helical" evidence="6">
    <location>
        <begin position="303"/>
        <end position="323"/>
    </location>
</feature>
<feature type="transmembrane region" description="Helical" evidence="6">
    <location>
        <begin position="447"/>
        <end position="464"/>
    </location>
</feature>
<proteinExistence type="predicted"/>
<dbReference type="PANTHER" id="PTHR43229:SF3">
    <property type="entry name" value="ABC-TYPE MULTIDRUG TRANSPORT SYSTEM, PERMEASE COMPONENT"/>
    <property type="match status" value="1"/>
</dbReference>
<name>A0A1L7P0B3_9ACTN</name>
<dbReference type="AlphaFoldDB" id="A0A1L7P0B3"/>
<feature type="compositionally biased region" description="Basic and acidic residues" evidence="5">
    <location>
        <begin position="150"/>
        <end position="175"/>
    </location>
</feature>
<evidence type="ECO:0000256" key="2">
    <source>
        <dbReference type="ARBA" id="ARBA00022692"/>
    </source>
</evidence>
<evidence type="ECO:0000259" key="7">
    <source>
        <dbReference type="Pfam" id="PF01061"/>
    </source>
</evidence>